<dbReference type="PROSITE" id="PS51462">
    <property type="entry name" value="NUDIX"/>
    <property type="match status" value="1"/>
</dbReference>
<dbReference type="PROSITE" id="PS00893">
    <property type="entry name" value="NUDIX_BOX"/>
    <property type="match status" value="1"/>
</dbReference>
<evidence type="ECO:0000256" key="3">
    <source>
        <dbReference type="RuleBase" id="RU003476"/>
    </source>
</evidence>
<evidence type="ECO:0000256" key="2">
    <source>
        <dbReference type="ARBA" id="ARBA00022801"/>
    </source>
</evidence>
<dbReference type="PANTHER" id="PTHR43736:SF1">
    <property type="entry name" value="DIHYDRONEOPTERIN TRIPHOSPHATE DIPHOSPHATASE"/>
    <property type="match status" value="1"/>
</dbReference>
<evidence type="ECO:0000313" key="6">
    <source>
        <dbReference type="Proteomes" id="UP000045782"/>
    </source>
</evidence>
<dbReference type="GO" id="GO:0047631">
    <property type="term" value="F:ADP-ribose diphosphatase activity"/>
    <property type="evidence" value="ECO:0007669"/>
    <property type="project" value="UniProtKB-EC"/>
</dbReference>
<dbReference type="InterPro" id="IPR020084">
    <property type="entry name" value="NUDIX_hydrolase_CS"/>
</dbReference>
<name>A0A0U0ZK41_9MYCO</name>
<dbReference type="Gene3D" id="3.90.79.10">
    <property type="entry name" value="Nucleoside Triphosphate Pyrophosphohydrolase"/>
    <property type="match status" value="1"/>
</dbReference>
<dbReference type="AlphaFoldDB" id="A0A0U0ZK41"/>
<evidence type="ECO:0000259" key="4">
    <source>
        <dbReference type="PROSITE" id="PS51462"/>
    </source>
</evidence>
<dbReference type="InterPro" id="IPR020476">
    <property type="entry name" value="Nudix_hydrolase"/>
</dbReference>
<dbReference type="SUPFAM" id="SSF55811">
    <property type="entry name" value="Nudix"/>
    <property type="match status" value="1"/>
</dbReference>
<dbReference type="Pfam" id="PF00293">
    <property type="entry name" value="NUDIX"/>
    <property type="match status" value="1"/>
</dbReference>
<comment type="similarity">
    <text evidence="1 3">Belongs to the Nudix hydrolase family.</text>
</comment>
<keyword evidence="2 3" id="KW-0378">Hydrolase</keyword>
<dbReference type="CDD" id="cd03424">
    <property type="entry name" value="NUDIX_ADPRase_Nudt5_UGPPase_Nudt14"/>
    <property type="match status" value="1"/>
</dbReference>
<gene>
    <name evidence="5" type="primary">nudF_1</name>
    <name evidence="5" type="ORF">ERS075579_01751</name>
</gene>
<dbReference type="PANTHER" id="PTHR43736">
    <property type="entry name" value="ADP-RIBOSE PYROPHOSPHATASE"/>
    <property type="match status" value="1"/>
</dbReference>
<evidence type="ECO:0000313" key="5">
    <source>
        <dbReference type="EMBL" id="CPV46380.1"/>
    </source>
</evidence>
<dbReference type="InterPro" id="IPR000086">
    <property type="entry name" value="NUDIX_hydrolase_dom"/>
</dbReference>
<organism evidence="5 6">
    <name type="scientific">Mycobacteroides abscessus</name>
    <dbReference type="NCBI Taxonomy" id="36809"/>
    <lineage>
        <taxon>Bacteria</taxon>
        <taxon>Bacillati</taxon>
        <taxon>Actinomycetota</taxon>
        <taxon>Actinomycetes</taxon>
        <taxon>Mycobacteriales</taxon>
        <taxon>Mycobacteriaceae</taxon>
        <taxon>Mycobacteroides</taxon>
    </lineage>
</organism>
<dbReference type="EMBL" id="CSWP01000003">
    <property type="protein sequence ID" value="CPV46380.1"/>
    <property type="molecule type" value="Genomic_DNA"/>
</dbReference>
<proteinExistence type="inferred from homology"/>
<dbReference type="EC" id="3.6.1.13" evidence="5"/>
<feature type="domain" description="Nudix hydrolase" evidence="4">
    <location>
        <begin position="66"/>
        <end position="194"/>
    </location>
</feature>
<evidence type="ECO:0000256" key="1">
    <source>
        <dbReference type="ARBA" id="ARBA00005582"/>
    </source>
</evidence>
<protein>
    <submittedName>
        <fullName evidence="5">NTP pyrophosphohydrolase</fullName>
        <ecNumber evidence="5">3.6.1.13</ecNumber>
    </submittedName>
</protein>
<accession>A0A0U0ZK41</accession>
<dbReference type="InterPro" id="IPR015797">
    <property type="entry name" value="NUDIX_hydrolase-like_dom_sf"/>
</dbReference>
<sequence length="205" mass="22242">MDRRQGGPTQRIAAVSVGGVERAGEQESLRWREHGERTVYDSPWVRVSKVDVTAPDGQRFEHHAVRLQTVASAVVVDGQDRVLLVWRHRFITSSWGWETPGGIVDAGESGAQAALRETVEETGWRPQDLQLLAAFQPMPGLVDTPHEVYLSRNAVKVAEPSDAIEAGVVDWIPMSEIAALMERGEIAGSGSLVGLLCAARTLGLG</sequence>
<reference evidence="5 6" key="1">
    <citation type="submission" date="2015-03" db="EMBL/GenBank/DDBJ databases">
        <authorList>
            <person name="Murphy D."/>
        </authorList>
    </citation>
    <scope>NUCLEOTIDE SEQUENCE [LARGE SCALE GENOMIC DNA]</scope>
    <source>
        <strain evidence="5 6">PAP088</strain>
    </source>
</reference>
<dbReference type="PRINTS" id="PR00502">
    <property type="entry name" value="NUDIXFAMILY"/>
</dbReference>
<dbReference type="Proteomes" id="UP000045782">
    <property type="component" value="Unassembled WGS sequence"/>
</dbReference>